<evidence type="ECO:0000256" key="3">
    <source>
        <dbReference type="ARBA" id="ARBA00022475"/>
    </source>
</evidence>
<evidence type="ECO:0000313" key="10">
    <source>
        <dbReference type="Proteomes" id="UP000229383"/>
    </source>
</evidence>
<dbReference type="Pfam" id="PF07690">
    <property type="entry name" value="MFS_1"/>
    <property type="match status" value="1"/>
</dbReference>
<feature type="transmembrane region" description="Helical" evidence="7">
    <location>
        <begin position="352"/>
        <end position="372"/>
    </location>
</feature>
<dbReference type="AlphaFoldDB" id="A0A2H0TFG5"/>
<dbReference type="InterPro" id="IPR036259">
    <property type="entry name" value="MFS_trans_sf"/>
</dbReference>
<dbReference type="InterPro" id="IPR011701">
    <property type="entry name" value="MFS"/>
</dbReference>
<keyword evidence="4 7" id="KW-0812">Transmembrane</keyword>
<name>A0A2H0TFG5_9BACT</name>
<evidence type="ECO:0000256" key="1">
    <source>
        <dbReference type="ARBA" id="ARBA00004651"/>
    </source>
</evidence>
<evidence type="ECO:0000256" key="6">
    <source>
        <dbReference type="ARBA" id="ARBA00023136"/>
    </source>
</evidence>
<feature type="transmembrane region" description="Helical" evidence="7">
    <location>
        <begin position="313"/>
        <end position="331"/>
    </location>
</feature>
<comment type="subcellular location">
    <subcellularLocation>
        <location evidence="1">Cell membrane</location>
        <topology evidence="1">Multi-pass membrane protein</topology>
    </subcellularLocation>
</comment>
<feature type="transmembrane region" description="Helical" evidence="7">
    <location>
        <begin position="24"/>
        <end position="44"/>
    </location>
</feature>
<dbReference type="InterPro" id="IPR050171">
    <property type="entry name" value="MFS_Transporters"/>
</dbReference>
<reference evidence="10" key="1">
    <citation type="submission" date="2017-09" db="EMBL/GenBank/DDBJ databases">
        <title>Depth-based differentiation of microbial function through sediment-hosted aquifers and enrichment of novel symbionts in the deep terrestrial subsurface.</title>
        <authorList>
            <person name="Probst A.J."/>
            <person name="Ladd B."/>
            <person name="Jarett J.K."/>
            <person name="Geller-Mcgrath D.E."/>
            <person name="Sieber C.M.K."/>
            <person name="Emerson J.B."/>
            <person name="Anantharaman K."/>
            <person name="Thomas B.C."/>
            <person name="Malmstrom R."/>
            <person name="Stieglmeier M."/>
            <person name="Klingl A."/>
            <person name="Woyke T."/>
            <person name="Ryan C.M."/>
            <person name="Banfield J.F."/>
        </authorList>
    </citation>
    <scope>NUCLEOTIDE SEQUENCE [LARGE SCALE GENOMIC DNA]</scope>
</reference>
<feature type="transmembrane region" description="Helical" evidence="7">
    <location>
        <begin position="86"/>
        <end position="105"/>
    </location>
</feature>
<feature type="transmembrane region" description="Helical" evidence="7">
    <location>
        <begin position="291"/>
        <end position="307"/>
    </location>
</feature>
<organism evidence="9 10">
    <name type="scientific">Candidatus Niyogibacteria bacterium CG10_big_fil_rev_8_21_14_0_10_42_19</name>
    <dbReference type="NCBI Taxonomy" id="1974725"/>
    <lineage>
        <taxon>Bacteria</taxon>
        <taxon>Candidatus Niyogiibacteriota</taxon>
    </lineage>
</organism>
<dbReference type="PROSITE" id="PS50850">
    <property type="entry name" value="MFS"/>
    <property type="match status" value="1"/>
</dbReference>
<evidence type="ECO:0000313" key="9">
    <source>
        <dbReference type="EMBL" id="PIR70297.1"/>
    </source>
</evidence>
<keyword evidence="6 7" id="KW-0472">Membrane</keyword>
<dbReference type="PANTHER" id="PTHR23517">
    <property type="entry name" value="RESISTANCE PROTEIN MDTM, PUTATIVE-RELATED-RELATED"/>
    <property type="match status" value="1"/>
</dbReference>
<gene>
    <name evidence="9" type="ORF">COU46_02300</name>
</gene>
<feature type="transmembrane region" description="Helical" evidence="7">
    <location>
        <begin position="264"/>
        <end position="284"/>
    </location>
</feature>
<dbReference type="EMBL" id="PFCN01000028">
    <property type="protein sequence ID" value="PIR70297.1"/>
    <property type="molecule type" value="Genomic_DNA"/>
</dbReference>
<feature type="transmembrane region" description="Helical" evidence="7">
    <location>
        <begin position="174"/>
        <end position="193"/>
    </location>
</feature>
<evidence type="ECO:0000256" key="7">
    <source>
        <dbReference type="SAM" id="Phobius"/>
    </source>
</evidence>
<evidence type="ECO:0000259" key="8">
    <source>
        <dbReference type="PROSITE" id="PS50850"/>
    </source>
</evidence>
<feature type="transmembrane region" description="Helical" evidence="7">
    <location>
        <begin position="378"/>
        <end position="399"/>
    </location>
</feature>
<evidence type="ECO:0000256" key="2">
    <source>
        <dbReference type="ARBA" id="ARBA00022448"/>
    </source>
</evidence>
<accession>A0A2H0TFG5</accession>
<feature type="transmembrane region" description="Helical" evidence="7">
    <location>
        <begin position="56"/>
        <end position="74"/>
    </location>
</feature>
<protein>
    <recommendedName>
        <fullName evidence="8">Major facilitator superfamily (MFS) profile domain-containing protein</fullName>
    </recommendedName>
</protein>
<feature type="domain" description="Major facilitator superfamily (MFS) profile" evidence="8">
    <location>
        <begin position="20"/>
        <end position="404"/>
    </location>
</feature>
<feature type="transmembrane region" description="Helical" evidence="7">
    <location>
        <begin position="144"/>
        <end position="168"/>
    </location>
</feature>
<dbReference type="Gene3D" id="1.20.1250.20">
    <property type="entry name" value="MFS general substrate transporter like domains"/>
    <property type="match status" value="2"/>
</dbReference>
<keyword evidence="5 7" id="KW-1133">Transmembrane helix</keyword>
<comment type="caution">
    <text evidence="9">The sequence shown here is derived from an EMBL/GenBank/DDBJ whole genome shotgun (WGS) entry which is preliminary data.</text>
</comment>
<sequence length="416" mass="47019">MYFLRTIFSFPYELKNFPSSIKRISLVMFLYYLAWGVIDPFFTIYLKDTLGSYTDVAFITAFLYFFSMLISLPIGDLADIVSKKKLIRIFLIFYFPLAPIISFLSTIGHFIFFRIYHAFNATGLWSSIESYVRENSPAARTSGSIGFFNSAVSLASIIGAFAGGFLVARFGIKNIFYFIPVFFIAAFFMTIFLHDDRGVQTISEGLRRLFAKKVFRFEARDFISIEGMPVVTYFSFIYNMIFYGSLVVLPLFSEYLGASSVEIGLAYGLFFVPYLFEAPFSIMADRFDRRKILIFASLASVMFLTFASLTQSIYMLFFISFFLALSFAFIAPNIEGIVTKLMPRDRIGEFNGVYRSVVLLAASIGSMIIGPIADRFSIQTPFLVGAFFMVVFLGCVLLAGPFFESVKKFTPEVGAG</sequence>
<dbReference type="GO" id="GO:0022857">
    <property type="term" value="F:transmembrane transporter activity"/>
    <property type="evidence" value="ECO:0007669"/>
    <property type="project" value="InterPro"/>
</dbReference>
<dbReference type="InterPro" id="IPR020846">
    <property type="entry name" value="MFS_dom"/>
</dbReference>
<dbReference type="Proteomes" id="UP000229383">
    <property type="component" value="Unassembled WGS sequence"/>
</dbReference>
<dbReference type="SUPFAM" id="SSF103473">
    <property type="entry name" value="MFS general substrate transporter"/>
    <property type="match status" value="1"/>
</dbReference>
<feature type="transmembrane region" description="Helical" evidence="7">
    <location>
        <begin position="230"/>
        <end position="252"/>
    </location>
</feature>
<proteinExistence type="predicted"/>
<dbReference type="GO" id="GO:0005886">
    <property type="term" value="C:plasma membrane"/>
    <property type="evidence" value="ECO:0007669"/>
    <property type="project" value="UniProtKB-SubCell"/>
</dbReference>
<evidence type="ECO:0000256" key="5">
    <source>
        <dbReference type="ARBA" id="ARBA00022989"/>
    </source>
</evidence>
<keyword evidence="3" id="KW-1003">Cell membrane</keyword>
<keyword evidence="2" id="KW-0813">Transport</keyword>
<evidence type="ECO:0000256" key="4">
    <source>
        <dbReference type="ARBA" id="ARBA00022692"/>
    </source>
</evidence>